<protein>
    <recommendedName>
        <fullName evidence="3">Nucleotidyltransferase</fullName>
    </recommendedName>
</protein>
<sequence length="228" mass="26059">MARGEHHRIHASDRQQRNRRRVAQEAARLMSEHGIRDFHRAKLKAAERLGILDTQALPRNQEIEQALREHQRLFLADSQPQLLRARREAALEAMRFLARFEPRLVGAVLDGTADAHSAICLHVFSDDPDAVHRYLHEHGVPYETQTRRLRTSRDEQAEFPVLLFAADALPFDLTVLPRDALRQAPLDRVDEKPMHRAGLAAVEALLAEDGDTDELERMLARAQCCNRP</sequence>
<accession>A0ABV4APZ6</accession>
<evidence type="ECO:0000313" key="2">
    <source>
        <dbReference type="Proteomes" id="UP001562159"/>
    </source>
</evidence>
<keyword evidence="2" id="KW-1185">Reference proteome</keyword>
<evidence type="ECO:0008006" key="3">
    <source>
        <dbReference type="Google" id="ProtNLM"/>
    </source>
</evidence>
<reference evidence="1 2" key="1">
    <citation type="submission" date="2024-07" db="EMBL/GenBank/DDBJ databases">
        <title>Molecular mechanisms and environmental adaptations of flagellar loss and biofilm growth of Rhodanobacter under environmental stress.</title>
        <authorList>
            <person name="Chen M."/>
        </authorList>
    </citation>
    <scope>NUCLEOTIDE SEQUENCE [LARGE SCALE GENOMIC DNA]</scope>
    <source>
        <strain evidence="1 2">RS22</strain>
    </source>
</reference>
<proteinExistence type="predicted"/>
<comment type="caution">
    <text evidence="1">The sequence shown here is derived from an EMBL/GenBank/DDBJ whole genome shotgun (WGS) entry which is preliminary data.</text>
</comment>
<evidence type="ECO:0000313" key="1">
    <source>
        <dbReference type="EMBL" id="MEY2182250.1"/>
    </source>
</evidence>
<dbReference type="EMBL" id="JBGBPY010000001">
    <property type="protein sequence ID" value="MEY2182250.1"/>
    <property type="molecule type" value="Genomic_DNA"/>
</dbReference>
<dbReference type="Proteomes" id="UP001562159">
    <property type="component" value="Unassembled WGS sequence"/>
</dbReference>
<name>A0ABV4APZ6_9GAMM</name>
<gene>
    <name evidence="1" type="ORF">AB7878_07450</name>
</gene>
<organism evidence="1 2">
    <name type="scientific">Rhodanobacter humi</name>
    <dbReference type="NCBI Taxonomy" id="1888173"/>
    <lineage>
        <taxon>Bacteria</taxon>
        <taxon>Pseudomonadati</taxon>
        <taxon>Pseudomonadota</taxon>
        <taxon>Gammaproteobacteria</taxon>
        <taxon>Lysobacterales</taxon>
        <taxon>Rhodanobacteraceae</taxon>
        <taxon>Rhodanobacter</taxon>
    </lineage>
</organism>